<dbReference type="EMBL" id="ANNX02000053">
    <property type="protein sequence ID" value="KYC35083.1"/>
    <property type="molecule type" value="Genomic_DNA"/>
</dbReference>
<dbReference type="Proteomes" id="UP000076925">
    <property type="component" value="Unassembled WGS sequence"/>
</dbReference>
<comment type="caution">
    <text evidence="2">The sequence shown here is derived from an EMBL/GenBank/DDBJ whole genome shotgun (WGS) entry which is preliminary data.</text>
</comment>
<dbReference type="AlphaFoldDB" id="A0A139WRM7"/>
<accession>A0A139WRM7</accession>
<evidence type="ECO:0000256" key="1">
    <source>
        <dbReference type="SAM" id="Phobius"/>
    </source>
</evidence>
<proteinExistence type="predicted"/>
<evidence type="ECO:0000313" key="2">
    <source>
        <dbReference type="EMBL" id="KYC35083.1"/>
    </source>
</evidence>
<name>A0A139WRM7_9CYAN</name>
<keyword evidence="1" id="KW-0472">Membrane</keyword>
<evidence type="ECO:0000313" key="3">
    <source>
        <dbReference type="Proteomes" id="UP000076925"/>
    </source>
</evidence>
<keyword evidence="1" id="KW-0812">Transmembrane</keyword>
<keyword evidence="3" id="KW-1185">Reference proteome</keyword>
<gene>
    <name evidence="2" type="ORF">WA1_10150</name>
</gene>
<keyword evidence="1" id="KW-1133">Transmembrane helix</keyword>
<protein>
    <submittedName>
        <fullName evidence="2">Uncharacterized protein</fullName>
    </submittedName>
</protein>
<reference evidence="2 3" key="1">
    <citation type="journal article" date="2013" name="Genome Biol. Evol.">
        <title>Genomes of Stigonematalean cyanobacteria (subsection V) and the evolution of oxygenic photosynthesis from prokaryotes to plastids.</title>
        <authorList>
            <person name="Dagan T."/>
            <person name="Roettger M."/>
            <person name="Stucken K."/>
            <person name="Landan G."/>
            <person name="Koch R."/>
            <person name="Major P."/>
            <person name="Gould S.B."/>
            <person name="Goremykin V.V."/>
            <person name="Rippka R."/>
            <person name="Tandeau de Marsac N."/>
            <person name="Gugger M."/>
            <person name="Lockhart P.J."/>
            <person name="Allen J.F."/>
            <person name="Brune I."/>
            <person name="Maus I."/>
            <person name="Puhler A."/>
            <person name="Martin W.F."/>
        </authorList>
    </citation>
    <scope>NUCLEOTIDE SEQUENCE [LARGE SCALE GENOMIC DNA]</scope>
    <source>
        <strain evidence="2 3">PCC 7110</strain>
    </source>
</reference>
<feature type="transmembrane region" description="Helical" evidence="1">
    <location>
        <begin position="91"/>
        <end position="109"/>
    </location>
</feature>
<sequence length="110" mass="12535">MKTKTGLYKSGSFSGKYIYYLLGLFSFIIVLNFPSIVIMLGELLMQESMRLVALVNQITLTQIVSYSSKLVFPFFVLLIIIYALFKDVRLSFFLTFLLLPLGFIVKLCIG</sequence>
<feature type="transmembrane region" description="Helical" evidence="1">
    <location>
        <begin position="66"/>
        <end position="85"/>
    </location>
</feature>
<feature type="transmembrane region" description="Helical" evidence="1">
    <location>
        <begin position="17"/>
        <end position="45"/>
    </location>
</feature>
<organism evidence="2 3">
    <name type="scientific">Scytonema hofmannii PCC 7110</name>
    <dbReference type="NCBI Taxonomy" id="128403"/>
    <lineage>
        <taxon>Bacteria</taxon>
        <taxon>Bacillati</taxon>
        <taxon>Cyanobacteriota</taxon>
        <taxon>Cyanophyceae</taxon>
        <taxon>Nostocales</taxon>
        <taxon>Scytonemataceae</taxon>
        <taxon>Scytonema</taxon>
    </lineage>
</organism>